<dbReference type="UniPathway" id="UPA00232"/>
<comment type="pathway">
    <text evidence="1">Cofactor biosynthesis; ubiquinone biosynthesis.</text>
</comment>
<sequence length="165" mass="18677">MDLSQFRFPAVFQTIGRRMPAPLTTAPLMLMLELARRRELLVAPDTLFGKKFSIHVEDLGMSLYFECDQGRFRSLSRQVQVDVSLSANAVDFFKMASGMEDADTLFFRRRLRMEGDTELGVAVKYWIDASERPAWLSSFAQKLSQQFESQPASAHGTAQHGAGRH</sequence>
<reference evidence="3 4" key="1">
    <citation type="submission" date="2020-06" db="EMBL/GenBank/DDBJ databases">
        <authorList>
            <person name="Qiu C."/>
            <person name="Liu Z."/>
        </authorList>
    </citation>
    <scope>NUCLEOTIDE SEQUENCE [LARGE SCALE GENOMIC DNA]</scope>
    <source>
        <strain evidence="3 4">EM 1</strain>
    </source>
</reference>
<evidence type="ECO:0000313" key="3">
    <source>
        <dbReference type="EMBL" id="NVO76896.1"/>
    </source>
</evidence>
<comment type="similarity">
    <text evidence="1">Belongs to the UbiT family.</text>
</comment>
<organism evidence="3 4">
    <name type="scientific">Undibacterium oligocarboniphilum</name>
    <dbReference type="NCBI Taxonomy" id="666702"/>
    <lineage>
        <taxon>Bacteria</taxon>
        <taxon>Pseudomonadati</taxon>
        <taxon>Pseudomonadota</taxon>
        <taxon>Betaproteobacteria</taxon>
        <taxon>Burkholderiales</taxon>
        <taxon>Oxalobacteraceae</taxon>
        <taxon>Undibacterium</taxon>
    </lineage>
</organism>
<protein>
    <recommendedName>
        <fullName evidence="1">Ubiquinone biosynthesis accessory factor UbiT</fullName>
    </recommendedName>
</protein>
<evidence type="ECO:0000259" key="2">
    <source>
        <dbReference type="Pfam" id="PF02036"/>
    </source>
</evidence>
<dbReference type="Gene3D" id="3.30.1050.10">
    <property type="entry name" value="SCP2 sterol-binding domain"/>
    <property type="match status" value="1"/>
</dbReference>
<dbReference type="RefSeq" id="WP_176802183.1">
    <property type="nucleotide sequence ID" value="NZ_JABXYJ010000002.1"/>
</dbReference>
<dbReference type="SUPFAM" id="SSF55718">
    <property type="entry name" value="SCP-like"/>
    <property type="match status" value="1"/>
</dbReference>
<accession>A0A850QL69</accession>
<keyword evidence="1" id="KW-0831">Ubiquinone biosynthesis</keyword>
<dbReference type="Proteomes" id="UP000588051">
    <property type="component" value="Unassembled WGS sequence"/>
</dbReference>
<comment type="caution">
    <text evidence="3">The sequence shown here is derived from an EMBL/GenBank/DDBJ whole genome shotgun (WGS) entry which is preliminary data.</text>
</comment>
<comment type="function">
    <text evidence="1">Required for O(2)-independent ubiquinone (coenzyme Q) biosynthesis. Likely functions as an accessory factor.</text>
</comment>
<dbReference type="HAMAP" id="MF_02231">
    <property type="entry name" value="UbiT"/>
    <property type="match status" value="1"/>
</dbReference>
<dbReference type="InterPro" id="IPR016830">
    <property type="entry name" value="UbiT"/>
</dbReference>
<dbReference type="InterPro" id="IPR036527">
    <property type="entry name" value="SCP2_sterol-bd_dom_sf"/>
</dbReference>
<dbReference type="GO" id="GO:0006744">
    <property type="term" value="P:ubiquinone biosynthetic process"/>
    <property type="evidence" value="ECO:0007669"/>
    <property type="project" value="UniProtKB-UniRule"/>
</dbReference>
<name>A0A850QL69_9BURK</name>
<dbReference type="AlphaFoldDB" id="A0A850QL69"/>
<evidence type="ECO:0000256" key="1">
    <source>
        <dbReference type="HAMAP-Rule" id="MF_02231"/>
    </source>
</evidence>
<evidence type="ECO:0000313" key="4">
    <source>
        <dbReference type="Proteomes" id="UP000588051"/>
    </source>
</evidence>
<proteinExistence type="inferred from homology"/>
<keyword evidence="4" id="KW-1185">Reference proteome</keyword>
<gene>
    <name evidence="1" type="primary">ubiT</name>
    <name evidence="3" type="ORF">HV832_03485</name>
</gene>
<dbReference type="InterPro" id="IPR003033">
    <property type="entry name" value="SCP2_sterol-bd_dom"/>
</dbReference>
<feature type="domain" description="SCP2" evidence="2">
    <location>
        <begin position="47"/>
        <end position="124"/>
    </location>
</feature>
<dbReference type="EMBL" id="JABXYJ010000002">
    <property type="protein sequence ID" value="NVO76896.1"/>
    <property type="molecule type" value="Genomic_DNA"/>
</dbReference>
<dbReference type="Pfam" id="PF02036">
    <property type="entry name" value="SCP2"/>
    <property type="match status" value="1"/>
</dbReference>